<dbReference type="Pfam" id="PF22953">
    <property type="entry name" value="SpnB_Rossmann"/>
    <property type="match status" value="1"/>
</dbReference>
<dbReference type="SMART" id="SM00823">
    <property type="entry name" value="PKS_PP"/>
    <property type="match status" value="1"/>
</dbReference>
<dbReference type="InterPro" id="IPR050091">
    <property type="entry name" value="PKS_NRPS_Biosynth_Enz"/>
</dbReference>
<dbReference type="InterPro" id="IPR020806">
    <property type="entry name" value="PKS_PP-bd"/>
</dbReference>
<feature type="region of interest" description="N-terminal hotdog fold" evidence="5">
    <location>
        <begin position="53"/>
        <end position="177"/>
    </location>
</feature>
<feature type="domain" description="PKS/mFAS DH" evidence="8">
    <location>
        <begin position="53"/>
        <end position="342"/>
    </location>
</feature>
<dbReference type="InterPro" id="IPR036291">
    <property type="entry name" value="NAD(P)-bd_dom_sf"/>
</dbReference>
<evidence type="ECO:0000259" key="8">
    <source>
        <dbReference type="PROSITE" id="PS52019"/>
    </source>
</evidence>
<evidence type="ECO:0000256" key="4">
    <source>
        <dbReference type="ARBA" id="ARBA00023268"/>
    </source>
</evidence>
<dbReference type="PROSITE" id="PS00012">
    <property type="entry name" value="PHOSPHOPANTETHEINE"/>
    <property type="match status" value="1"/>
</dbReference>
<dbReference type="InterPro" id="IPR049551">
    <property type="entry name" value="PKS_DH_C"/>
</dbReference>
<feature type="region of interest" description="C-terminal hotdog fold" evidence="5">
    <location>
        <begin position="191"/>
        <end position="342"/>
    </location>
</feature>
<keyword evidence="1" id="KW-0596">Phosphopantetheine</keyword>
<proteinExistence type="predicted"/>
<dbReference type="GO" id="GO:0031177">
    <property type="term" value="F:phosphopantetheine binding"/>
    <property type="evidence" value="ECO:0007669"/>
    <property type="project" value="InterPro"/>
</dbReference>
<feature type="active site" description="Proton donor; for dehydratase activity" evidence="5">
    <location>
        <position position="264"/>
    </location>
</feature>
<evidence type="ECO:0000256" key="6">
    <source>
        <dbReference type="SAM" id="MobiDB-lite"/>
    </source>
</evidence>
<dbReference type="Proteomes" id="UP000275401">
    <property type="component" value="Unassembled WGS sequence"/>
</dbReference>
<dbReference type="SMART" id="SM00822">
    <property type="entry name" value="PKS_KR"/>
    <property type="match status" value="1"/>
</dbReference>
<dbReference type="SMART" id="SM00826">
    <property type="entry name" value="PKS_DH"/>
    <property type="match status" value="1"/>
</dbReference>
<evidence type="ECO:0000256" key="5">
    <source>
        <dbReference type="PROSITE-ProRule" id="PRU01363"/>
    </source>
</evidence>
<dbReference type="PROSITE" id="PS52019">
    <property type="entry name" value="PKS_MFAS_DH"/>
    <property type="match status" value="1"/>
</dbReference>
<dbReference type="InterPro" id="IPR013968">
    <property type="entry name" value="PKS_KR"/>
</dbReference>
<dbReference type="InterPro" id="IPR009081">
    <property type="entry name" value="PP-bd_ACP"/>
</dbReference>
<dbReference type="InterPro" id="IPR020807">
    <property type="entry name" value="PKS_DH"/>
</dbReference>
<dbReference type="GO" id="GO:0017000">
    <property type="term" value="P:antibiotic biosynthetic process"/>
    <property type="evidence" value="ECO:0007669"/>
    <property type="project" value="UniProtKB-ARBA"/>
</dbReference>
<dbReference type="GO" id="GO:0004312">
    <property type="term" value="F:fatty acid synthase activity"/>
    <property type="evidence" value="ECO:0007669"/>
    <property type="project" value="TreeGrafter"/>
</dbReference>
<dbReference type="InterPro" id="IPR049552">
    <property type="entry name" value="PKS_DH_N"/>
</dbReference>
<dbReference type="Pfam" id="PF08659">
    <property type="entry name" value="KR"/>
    <property type="match status" value="1"/>
</dbReference>
<dbReference type="InterPro" id="IPR055123">
    <property type="entry name" value="SpnB-like_Rossmann"/>
</dbReference>
<dbReference type="SUPFAM" id="SSF47336">
    <property type="entry name" value="ACP-like"/>
    <property type="match status" value="1"/>
</dbReference>
<comment type="caution">
    <text evidence="9">The sequence shown here is derived from an EMBL/GenBank/DDBJ whole genome shotgun (WGS) entry which is preliminary data.</text>
</comment>
<dbReference type="Gene3D" id="3.40.50.720">
    <property type="entry name" value="NAD(P)-binding Rossmann-like Domain"/>
    <property type="match status" value="1"/>
</dbReference>
<feature type="domain" description="Carrier" evidence="7">
    <location>
        <begin position="829"/>
        <end position="904"/>
    </location>
</feature>
<dbReference type="AlphaFoldDB" id="A0A3M8XA05"/>
<keyword evidence="2" id="KW-0597">Phosphoprotein</keyword>
<gene>
    <name evidence="9" type="ORF">EEJ42_00265</name>
</gene>
<dbReference type="InterPro" id="IPR036736">
    <property type="entry name" value="ACP-like_sf"/>
</dbReference>
<reference evidence="9 10" key="1">
    <citation type="submission" date="2018-11" db="EMBL/GenBank/DDBJ databases">
        <title>The Potential of Streptomyces as Biocontrol Agents against the Tomato grey mould, Botrytis cinerea (Gray mold) Frontiers in Microbiology.</title>
        <authorList>
            <person name="Li D."/>
        </authorList>
    </citation>
    <scope>NUCLEOTIDE SEQUENCE [LARGE SCALE GENOMIC DNA]</scope>
    <source>
        <strain evidence="9 10">NEAU-LD23</strain>
    </source>
</reference>
<sequence length="983" mass="102840">MTGIAVDCRAFYTGTGARQVELPTYAFQRQRYWPTTAVDAGDVRSAGLASARHPLLGAAVSLADSDGVVFSGRLSLASHPWLADHTIMGRILLPGTAFVELAIRAGDEVGSGRVEELTLAAPLVLPERSAVQIQVRVGAADEDGRRTVTVHSRPDDDSGAQWTQHAVGALTDDPVESIVGFDTAAWPPASAEPIDLDDHYAQLAESGFDYGPVFRGLRSAWRLGDEVFAEVALPEAPDTAAVADTDIGMDTDVDGFGAHPALLDAVLHVAGFTGAAQDGEGGALPFSWEGVSLFASGATSVRARLSRAGQDTVTIEAVDTAGRPVFTVDGLVVRTVTPEQLGTGPAVVGDSLFRTEWTAATEQVGTEPPEVAAVGLADDVTELLRSAGTEVRAYAYPDLAALAATETPVPDVVLVQLNTEPDAGRVEAVHATVSQALRLAQDWLAGERFTESRLVVLTRNATSGDDVAAASAWGLMRSAQTENPDRITLLDLDLDLSGTEVPGPVLARALTTPEPELAIREGHLLTARLVRAQAPEPEQTPDPDPLPEPGASWAGSGTVLITGGTGGLGAVVARHLAAEHGVRDLLLLSRRGMASPGAEDLVAGLAGLGARAQVVACDVADREALAEVLAGHEVSAVVHSAGVLDDGIIGGLTPERVDAVLRPKVDAAWHLHELTQGLDLSAFVVFSSAAGTLGSAGQGSYAAANAFLDALVRYRRDRGLPGVSLAWGPWEQTDGMLGELSAVDRERMHRSGFPPLSVEQGVALFDAALATADPVLLPVRLDLPALRARAEVPPRLRGLVRSRRAAGRAATDPGLVQRLEGMDEAEQRDALLDLVCGHVAAVLGHDGAAAVDPSRAFRDLGFDSLTSVELRNALSTATGLRLPATLALDYPTASELAAHLHTQLVSAEVEGSGSILATLDKLEQVIAKVSVDATAHKQIAGRIEVLRSRWATLRAQENSAELDFDAASDDEMFAFLDEELGGS</sequence>
<dbReference type="Pfam" id="PF21089">
    <property type="entry name" value="PKS_DH_N"/>
    <property type="match status" value="1"/>
</dbReference>
<dbReference type="SUPFAM" id="SSF51735">
    <property type="entry name" value="NAD(P)-binding Rossmann-fold domains"/>
    <property type="match status" value="2"/>
</dbReference>
<accession>A0A3M8XA05</accession>
<dbReference type="InterPro" id="IPR042104">
    <property type="entry name" value="PKS_dehydratase_sf"/>
</dbReference>
<protein>
    <submittedName>
        <fullName evidence="9">SDR family NAD(P)-dependent oxidoreductase</fullName>
    </submittedName>
</protein>
<evidence type="ECO:0000259" key="7">
    <source>
        <dbReference type="PROSITE" id="PS50075"/>
    </source>
</evidence>
<evidence type="ECO:0000313" key="9">
    <source>
        <dbReference type="EMBL" id="RNG39232.1"/>
    </source>
</evidence>
<dbReference type="Pfam" id="PF00550">
    <property type="entry name" value="PP-binding"/>
    <property type="match status" value="1"/>
</dbReference>
<dbReference type="RefSeq" id="WP_123098017.1">
    <property type="nucleotide sequence ID" value="NZ_RIBZ01000011.1"/>
</dbReference>
<dbReference type="Gene3D" id="1.10.1200.10">
    <property type="entry name" value="ACP-like"/>
    <property type="match status" value="1"/>
</dbReference>
<dbReference type="GO" id="GO:0006633">
    <property type="term" value="P:fatty acid biosynthetic process"/>
    <property type="evidence" value="ECO:0007669"/>
    <property type="project" value="TreeGrafter"/>
</dbReference>
<dbReference type="CDD" id="cd08956">
    <property type="entry name" value="KR_3_FAS_SDR_x"/>
    <property type="match status" value="1"/>
</dbReference>
<dbReference type="InterPro" id="IPR006162">
    <property type="entry name" value="Ppantetheine_attach_site"/>
</dbReference>
<feature type="compositionally biased region" description="Pro residues" evidence="6">
    <location>
        <begin position="538"/>
        <end position="548"/>
    </location>
</feature>
<dbReference type="FunFam" id="1.10.1200.10:FF:000007">
    <property type="entry name" value="Probable polyketide synthase pks17"/>
    <property type="match status" value="1"/>
</dbReference>
<dbReference type="SMART" id="SM01294">
    <property type="entry name" value="PKS_PP_betabranch"/>
    <property type="match status" value="1"/>
</dbReference>
<dbReference type="PANTHER" id="PTHR43775:SF51">
    <property type="entry name" value="INACTIVE PHENOLPHTHIOCEROL SYNTHESIS POLYKETIDE SYNTHASE TYPE I PKS1-RELATED"/>
    <property type="match status" value="1"/>
</dbReference>
<evidence type="ECO:0000313" key="10">
    <source>
        <dbReference type="Proteomes" id="UP000275401"/>
    </source>
</evidence>
<organism evidence="9 10">
    <name type="scientific">Streptomyces botrytidirepellens</name>
    <dbReference type="NCBI Taxonomy" id="2486417"/>
    <lineage>
        <taxon>Bacteria</taxon>
        <taxon>Bacillati</taxon>
        <taxon>Actinomycetota</taxon>
        <taxon>Actinomycetes</taxon>
        <taxon>Kitasatosporales</taxon>
        <taxon>Streptomycetaceae</taxon>
        <taxon>Streptomyces</taxon>
    </lineage>
</organism>
<evidence type="ECO:0000256" key="1">
    <source>
        <dbReference type="ARBA" id="ARBA00022450"/>
    </source>
</evidence>
<feature type="active site" description="Proton acceptor; for dehydratase activity" evidence="5">
    <location>
        <position position="85"/>
    </location>
</feature>
<dbReference type="PANTHER" id="PTHR43775">
    <property type="entry name" value="FATTY ACID SYNTHASE"/>
    <property type="match status" value="1"/>
</dbReference>
<name>A0A3M8XA05_9ACTN</name>
<keyword evidence="4" id="KW-0511">Multifunctional enzyme</keyword>
<dbReference type="InterPro" id="IPR057326">
    <property type="entry name" value="KR_dom"/>
</dbReference>
<dbReference type="Gene3D" id="3.30.70.3290">
    <property type="match status" value="1"/>
</dbReference>
<dbReference type="PROSITE" id="PS50075">
    <property type="entry name" value="CARRIER"/>
    <property type="match status" value="1"/>
</dbReference>
<feature type="region of interest" description="Disordered" evidence="6">
    <location>
        <begin position="535"/>
        <end position="557"/>
    </location>
</feature>
<dbReference type="EMBL" id="RIBZ01000011">
    <property type="protein sequence ID" value="RNG39232.1"/>
    <property type="molecule type" value="Genomic_DNA"/>
</dbReference>
<dbReference type="Gene3D" id="3.10.129.110">
    <property type="entry name" value="Polyketide synthase dehydratase"/>
    <property type="match status" value="1"/>
</dbReference>
<evidence type="ECO:0000256" key="2">
    <source>
        <dbReference type="ARBA" id="ARBA00022553"/>
    </source>
</evidence>
<keyword evidence="3" id="KW-0808">Transferase</keyword>
<dbReference type="InterPro" id="IPR049900">
    <property type="entry name" value="PKS_mFAS_DH"/>
</dbReference>
<dbReference type="Pfam" id="PF14765">
    <property type="entry name" value="PS-DH"/>
    <property type="match status" value="1"/>
</dbReference>
<evidence type="ECO:0000256" key="3">
    <source>
        <dbReference type="ARBA" id="ARBA00022679"/>
    </source>
</evidence>
<keyword evidence="10" id="KW-1185">Reference proteome</keyword>